<sequence length="115" mass="12790">MPNSRGFVSFAGCDGVVCREPVCLCPLRSKPLRLAATSLRRPPTPISIREQSMASFRRILAESELFGHTNPPGMESDCSMITVRRESRDTLDEGTRGCHYTVEEVGMLPLLFSCR</sequence>
<protein>
    <submittedName>
        <fullName evidence="1">Uncharacterized protein</fullName>
    </submittedName>
</protein>
<dbReference type="Proteomes" id="UP000026962">
    <property type="component" value="Chromosome 10"/>
</dbReference>
<dbReference type="AlphaFoldDB" id="A0A0E0M7Q9"/>
<keyword evidence="2" id="KW-1185">Reference proteome</keyword>
<reference evidence="1" key="2">
    <citation type="submission" date="2018-05" db="EMBL/GenBank/DDBJ databases">
        <title>OpunRS2 (Oryza punctata Reference Sequence Version 2).</title>
        <authorList>
            <person name="Zhang J."/>
            <person name="Kudrna D."/>
            <person name="Lee S."/>
            <person name="Talag J."/>
            <person name="Welchert J."/>
            <person name="Wing R.A."/>
        </authorList>
    </citation>
    <scope>NUCLEOTIDE SEQUENCE [LARGE SCALE GENOMIC DNA]</scope>
</reference>
<evidence type="ECO:0000313" key="1">
    <source>
        <dbReference type="EnsemblPlants" id="OPUNC10G08810.1"/>
    </source>
</evidence>
<proteinExistence type="predicted"/>
<dbReference type="EnsemblPlants" id="OPUNC10G08810.1">
    <property type="protein sequence ID" value="OPUNC10G08810.1"/>
    <property type="gene ID" value="OPUNC10G08810"/>
</dbReference>
<dbReference type="HOGENOM" id="CLU_2112863_0_0_1"/>
<accession>A0A0E0M7Q9</accession>
<evidence type="ECO:0000313" key="2">
    <source>
        <dbReference type="Proteomes" id="UP000026962"/>
    </source>
</evidence>
<name>A0A0E0M7Q9_ORYPU</name>
<organism evidence="1">
    <name type="scientific">Oryza punctata</name>
    <name type="common">Red rice</name>
    <dbReference type="NCBI Taxonomy" id="4537"/>
    <lineage>
        <taxon>Eukaryota</taxon>
        <taxon>Viridiplantae</taxon>
        <taxon>Streptophyta</taxon>
        <taxon>Embryophyta</taxon>
        <taxon>Tracheophyta</taxon>
        <taxon>Spermatophyta</taxon>
        <taxon>Magnoliopsida</taxon>
        <taxon>Liliopsida</taxon>
        <taxon>Poales</taxon>
        <taxon>Poaceae</taxon>
        <taxon>BOP clade</taxon>
        <taxon>Oryzoideae</taxon>
        <taxon>Oryzeae</taxon>
        <taxon>Oryzinae</taxon>
        <taxon>Oryza</taxon>
    </lineage>
</organism>
<reference evidence="1" key="1">
    <citation type="submission" date="2015-04" db="UniProtKB">
        <authorList>
            <consortium name="EnsemblPlants"/>
        </authorList>
    </citation>
    <scope>IDENTIFICATION</scope>
</reference>
<dbReference type="Gramene" id="OPUNC10G08810.1">
    <property type="protein sequence ID" value="OPUNC10G08810.1"/>
    <property type="gene ID" value="OPUNC10G08810"/>
</dbReference>